<reference evidence="1" key="1">
    <citation type="journal article" date="2022" name="bioRxiv">
        <title>Population genetic analysis of Ophidiomyces ophidiicola, the causative agent of snake fungal disease, indicates recent introductions to the USA.</title>
        <authorList>
            <person name="Ladner J.T."/>
            <person name="Palmer J.M."/>
            <person name="Ettinger C.L."/>
            <person name="Stajich J.E."/>
            <person name="Farrell T.M."/>
            <person name="Glorioso B.M."/>
            <person name="Lawson B."/>
            <person name="Price S.J."/>
            <person name="Stengle A.G."/>
            <person name="Grear D.A."/>
            <person name="Lorch J.M."/>
        </authorList>
    </citation>
    <scope>NUCLEOTIDE SEQUENCE</scope>
    <source>
        <strain evidence="1">NWHC 24266-5</strain>
    </source>
</reference>
<proteinExistence type="predicted"/>
<gene>
    <name evidence="1" type="primary">QCR7</name>
    <name evidence="1" type="ORF">LOY88_005392</name>
</gene>
<name>A0ACB8UR14_9EURO</name>
<evidence type="ECO:0000313" key="1">
    <source>
        <dbReference type="EMBL" id="KAI2383296.1"/>
    </source>
</evidence>
<accession>A0ACB8UR14</accession>
<dbReference type="EMBL" id="JALBCA010000094">
    <property type="protein sequence ID" value="KAI2383296.1"/>
    <property type="molecule type" value="Genomic_DNA"/>
</dbReference>
<sequence length="200" mass="23246">MSLAAIVNRTFEVPWVKRMMMPFAQWYTGAAGYRQMGLSGILLALHASRLTDCVRAVLDRYDDLIPEENDVVQTALKRLPPKEAYDRIYRLRRAFQVRCIHEIPEIRCVRGRQQGYQDIIGLMGVIYPTAFFATANTACERANQSKGGEQTRFPKQVWSCGRLLTLYLTMQDIRYLQPLIDEVERERKERDDLDSLVLKR</sequence>
<comment type="caution">
    <text evidence="1">The sequence shown here is derived from an EMBL/GenBank/DDBJ whole genome shotgun (WGS) entry which is preliminary data.</text>
</comment>
<protein>
    <submittedName>
        <fullName evidence="1">Cytochrome b-c1 complex subunit 7</fullName>
    </submittedName>
</protein>
<organism evidence="1">
    <name type="scientific">Ophidiomyces ophidiicola</name>
    <dbReference type="NCBI Taxonomy" id="1387563"/>
    <lineage>
        <taxon>Eukaryota</taxon>
        <taxon>Fungi</taxon>
        <taxon>Dikarya</taxon>
        <taxon>Ascomycota</taxon>
        <taxon>Pezizomycotina</taxon>
        <taxon>Eurotiomycetes</taxon>
        <taxon>Eurotiomycetidae</taxon>
        <taxon>Onygenales</taxon>
        <taxon>Onygenaceae</taxon>
        <taxon>Ophidiomyces</taxon>
    </lineage>
</organism>